<dbReference type="Gene3D" id="1.10.287.110">
    <property type="entry name" value="DnaJ domain"/>
    <property type="match status" value="1"/>
</dbReference>
<keyword evidence="2" id="KW-1185">Reference proteome</keyword>
<protein>
    <submittedName>
        <fullName evidence="1">Uncharacterized protein</fullName>
    </submittedName>
</protein>
<name>A0ABQ8P5Q9_9CRYT</name>
<sequence length="67" mass="7735">MTLGEANKILGTELGKSYSIEDIQMITTRMLELNRPSGRYRGSPYIQEKLAIAEKRMIDHIIKNQRI</sequence>
<evidence type="ECO:0000313" key="1">
    <source>
        <dbReference type="EMBL" id="KAJ1608136.1"/>
    </source>
</evidence>
<accession>A0ABQ8P5Q9</accession>
<gene>
    <name evidence="1" type="ORF">OJ252_2633</name>
</gene>
<dbReference type="InterPro" id="IPR036869">
    <property type="entry name" value="J_dom_sf"/>
</dbReference>
<organism evidence="1 2">
    <name type="scientific">Cryptosporidium canis</name>
    <dbReference type="NCBI Taxonomy" id="195482"/>
    <lineage>
        <taxon>Eukaryota</taxon>
        <taxon>Sar</taxon>
        <taxon>Alveolata</taxon>
        <taxon>Apicomplexa</taxon>
        <taxon>Conoidasida</taxon>
        <taxon>Coccidia</taxon>
        <taxon>Eucoccidiorida</taxon>
        <taxon>Eimeriorina</taxon>
        <taxon>Cryptosporidiidae</taxon>
        <taxon>Cryptosporidium</taxon>
    </lineage>
</organism>
<dbReference type="EMBL" id="JAPCXB010000103">
    <property type="protein sequence ID" value="KAJ1608136.1"/>
    <property type="molecule type" value="Genomic_DNA"/>
</dbReference>
<evidence type="ECO:0000313" key="2">
    <source>
        <dbReference type="Proteomes" id="UP001071777"/>
    </source>
</evidence>
<dbReference type="Proteomes" id="UP001071777">
    <property type="component" value="Unassembled WGS sequence"/>
</dbReference>
<proteinExistence type="predicted"/>
<comment type="caution">
    <text evidence="1">The sequence shown here is derived from an EMBL/GenBank/DDBJ whole genome shotgun (WGS) entry which is preliminary data.</text>
</comment>
<reference evidence="1" key="1">
    <citation type="submission" date="2022-10" db="EMBL/GenBank/DDBJ databases">
        <title>Adaptive evolution leads to modifications in subtelomeric GC content in a zoonotic Cryptosporidium species.</title>
        <authorList>
            <person name="Li J."/>
            <person name="Feng Y."/>
            <person name="Xiao L."/>
        </authorList>
    </citation>
    <scope>NUCLEOTIDE SEQUENCE</scope>
    <source>
        <strain evidence="1">25894</strain>
    </source>
</reference>